<evidence type="ECO:0000313" key="3">
    <source>
        <dbReference type="Proteomes" id="UP001489509"/>
    </source>
</evidence>
<dbReference type="EMBL" id="JBBMFD010000038">
    <property type="protein sequence ID" value="MEQ2441727.1"/>
    <property type="molecule type" value="Genomic_DNA"/>
</dbReference>
<comment type="caution">
    <text evidence="2">The sequence shown here is derived from an EMBL/GenBank/DDBJ whole genome shotgun (WGS) entry which is preliminary data.</text>
</comment>
<organism evidence="2 3">
    <name type="scientific">Solibaculum intestinale</name>
    <dbReference type="NCBI Taxonomy" id="3133165"/>
    <lineage>
        <taxon>Bacteria</taxon>
        <taxon>Bacillati</taxon>
        <taxon>Bacillota</taxon>
        <taxon>Clostridia</taxon>
        <taxon>Eubacteriales</taxon>
        <taxon>Oscillospiraceae</taxon>
        <taxon>Solibaculum</taxon>
    </lineage>
</organism>
<accession>A0ABV1E349</accession>
<keyword evidence="1" id="KW-1133">Transmembrane helix</keyword>
<reference evidence="2 3" key="1">
    <citation type="submission" date="2024-03" db="EMBL/GenBank/DDBJ databases">
        <title>Human intestinal bacterial collection.</title>
        <authorList>
            <person name="Pauvert C."/>
            <person name="Hitch T.C.A."/>
            <person name="Clavel T."/>
        </authorList>
    </citation>
    <scope>NUCLEOTIDE SEQUENCE [LARGE SCALE GENOMIC DNA]</scope>
    <source>
        <strain evidence="2 3">CLA-JM-H44</strain>
    </source>
</reference>
<evidence type="ECO:0000256" key="1">
    <source>
        <dbReference type="SAM" id="Phobius"/>
    </source>
</evidence>
<keyword evidence="1" id="KW-0472">Membrane</keyword>
<evidence type="ECO:0000313" key="2">
    <source>
        <dbReference type="EMBL" id="MEQ2441727.1"/>
    </source>
</evidence>
<protein>
    <submittedName>
        <fullName evidence="2">Uncharacterized protein</fullName>
    </submittedName>
</protein>
<gene>
    <name evidence="2" type="ORF">WMO26_12890</name>
</gene>
<sequence>MQTDNVRPDDSLPSELLKQLGIIDQSQWYILILAAATLLSYCTTDMQKQLLLCSAQPEENACDCVADPYPIQLTSSAMIIGALIYFYQLAADALYTPKETPLQCASSLRGYLANGLVLAAAIIRLYDLKENHDAAMFAQSAPIPDLEPPL</sequence>
<name>A0ABV1E349_9FIRM</name>
<proteinExistence type="predicted"/>
<dbReference type="RefSeq" id="WP_349221003.1">
    <property type="nucleotide sequence ID" value="NZ_JBBMFD010000038.1"/>
</dbReference>
<keyword evidence="3" id="KW-1185">Reference proteome</keyword>
<feature type="transmembrane region" description="Helical" evidence="1">
    <location>
        <begin position="26"/>
        <end position="44"/>
    </location>
</feature>
<keyword evidence="1" id="KW-0812">Transmembrane</keyword>
<dbReference type="Proteomes" id="UP001489509">
    <property type="component" value="Unassembled WGS sequence"/>
</dbReference>